<keyword evidence="3" id="KW-1185">Reference proteome</keyword>
<dbReference type="InterPro" id="IPR013149">
    <property type="entry name" value="ADH-like_C"/>
</dbReference>
<dbReference type="OrthoDB" id="7355832at2"/>
<accession>A0A1E3WEE5</accession>
<dbReference type="PANTHER" id="PTHR43677:SF4">
    <property type="entry name" value="QUINONE OXIDOREDUCTASE-LIKE PROTEIN 2"/>
    <property type="match status" value="1"/>
</dbReference>
<proteinExistence type="predicted"/>
<evidence type="ECO:0000259" key="1">
    <source>
        <dbReference type="SMART" id="SM00829"/>
    </source>
</evidence>
<dbReference type="Gene3D" id="3.90.180.10">
    <property type="entry name" value="Medium-chain alcohol dehydrogenases, catalytic domain"/>
    <property type="match status" value="1"/>
</dbReference>
<dbReference type="SUPFAM" id="SSF51735">
    <property type="entry name" value="NAD(P)-binding Rossmann-fold domains"/>
    <property type="match status" value="1"/>
</dbReference>
<dbReference type="CDD" id="cd08241">
    <property type="entry name" value="QOR1"/>
    <property type="match status" value="1"/>
</dbReference>
<dbReference type="RefSeq" id="WP_069622613.1">
    <property type="nucleotide sequence ID" value="NZ_LPWD01000001.1"/>
</dbReference>
<dbReference type="EMBL" id="LPWD01000001">
    <property type="protein sequence ID" value="ODS04183.1"/>
    <property type="molecule type" value="Genomic_DNA"/>
</dbReference>
<reference evidence="2 3" key="1">
    <citation type="journal article" date="2016" name="Environ. Microbiol.">
        <title>New Methyloceanibacter diversity from North Sea sediments includes methanotroph containing solely the soluble methane monooxygenase.</title>
        <authorList>
            <person name="Vekeman B."/>
            <person name="Kerckhof F.M."/>
            <person name="Cremers G."/>
            <person name="de Vos P."/>
            <person name="Vandamme P."/>
            <person name="Boon N."/>
            <person name="Op den Camp H.J."/>
            <person name="Heylen K."/>
        </authorList>
    </citation>
    <scope>NUCLEOTIDE SEQUENCE [LARGE SCALE GENOMIC DNA]</scope>
    <source>
        <strain evidence="2 3">R-67177</strain>
    </source>
</reference>
<dbReference type="InterPro" id="IPR013154">
    <property type="entry name" value="ADH-like_N"/>
</dbReference>
<dbReference type="SMART" id="SM00829">
    <property type="entry name" value="PKS_ER"/>
    <property type="match status" value="1"/>
</dbReference>
<evidence type="ECO:0000313" key="3">
    <source>
        <dbReference type="Proteomes" id="UP000095042"/>
    </source>
</evidence>
<dbReference type="PANTHER" id="PTHR43677">
    <property type="entry name" value="SHORT-CHAIN DEHYDROGENASE/REDUCTASE"/>
    <property type="match status" value="1"/>
</dbReference>
<dbReference type="SUPFAM" id="SSF50129">
    <property type="entry name" value="GroES-like"/>
    <property type="match status" value="1"/>
</dbReference>
<dbReference type="InterPro" id="IPR011032">
    <property type="entry name" value="GroES-like_sf"/>
</dbReference>
<dbReference type="AlphaFoldDB" id="A0A1E3WEE5"/>
<dbReference type="Proteomes" id="UP000095042">
    <property type="component" value="Unassembled WGS sequence"/>
</dbReference>
<comment type="caution">
    <text evidence="2">The sequence shown here is derived from an EMBL/GenBank/DDBJ whole genome shotgun (WGS) entry which is preliminary data.</text>
</comment>
<dbReference type="InterPro" id="IPR036291">
    <property type="entry name" value="NAD(P)-bd_dom_sf"/>
</dbReference>
<protein>
    <submittedName>
        <fullName evidence="2">NADPH:quinone oxidoreductase</fullName>
    </submittedName>
</protein>
<organism evidence="2 3">
    <name type="scientific">Methyloceanibacter marginalis</name>
    <dbReference type="NCBI Taxonomy" id="1774971"/>
    <lineage>
        <taxon>Bacteria</taxon>
        <taxon>Pseudomonadati</taxon>
        <taxon>Pseudomonadota</taxon>
        <taxon>Alphaproteobacteria</taxon>
        <taxon>Hyphomicrobiales</taxon>
        <taxon>Hyphomicrobiaceae</taxon>
        <taxon>Methyloceanibacter</taxon>
    </lineage>
</organism>
<dbReference type="GO" id="GO:0016491">
    <property type="term" value="F:oxidoreductase activity"/>
    <property type="evidence" value="ECO:0007669"/>
    <property type="project" value="InterPro"/>
</dbReference>
<dbReference type="Pfam" id="PF08240">
    <property type="entry name" value="ADH_N"/>
    <property type="match status" value="1"/>
</dbReference>
<dbReference type="Pfam" id="PF00107">
    <property type="entry name" value="ADH_zinc_N"/>
    <property type="match status" value="1"/>
</dbReference>
<evidence type="ECO:0000313" key="2">
    <source>
        <dbReference type="EMBL" id="ODS04183.1"/>
    </source>
</evidence>
<name>A0A1E3WEE5_9HYPH</name>
<dbReference type="InterPro" id="IPR020843">
    <property type="entry name" value="ER"/>
</dbReference>
<gene>
    <name evidence="2" type="ORF">AUC71_00025</name>
</gene>
<sequence>MRVVQFNEFGGLQALRLEEVDAPSPGPGEILLKVNAVGLNFFDTLVLRDKYQISPPLPFSPGAEVAGTVEALGDGVTEFALGERVVAFIGGNGCRERIVTKAKNAIPIPDGVSDDVAAGIVITYGTALHAFKDRGNLKPGESVAVLGARGGAGLAAVEIAKLMGGRVIAVASSEDKLALAKAHGADEGVNYSDVDLKKKLKELTLPTGVNVLYDCVGGDAAEPSLRAMAWEGRYLVLGFASGEIPRIPLNLVLLKGCEIVGVFWTSFVEREPETHRANTAQILEWCKDGKIVPHIHETFPLEDTPKALALIEGRKVTGKVIIHPQE</sequence>
<feature type="domain" description="Enoyl reductase (ER)" evidence="1">
    <location>
        <begin position="10"/>
        <end position="322"/>
    </location>
</feature>
<dbReference type="Gene3D" id="3.40.50.720">
    <property type="entry name" value="NAD(P)-binding Rossmann-like Domain"/>
    <property type="match status" value="1"/>
</dbReference>
<dbReference type="InterPro" id="IPR051397">
    <property type="entry name" value="Zn-ADH-like_protein"/>
</dbReference>